<dbReference type="Pfam" id="PF00072">
    <property type="entry name" value="Response_reg"/>
    <property type="match status" value="1"/>
</dbReference>
<evidence type="ECO:0000259" key="3">
    <source>
        <dbReference type="PROSITE" id="PS50110"/>
    </source>
</evidence>
<dbReference type="RefSeq" id="WP_386803877.1">
    <property type="nucleotide sequence ID" value="NZ_JBHTMU010000020.1"/>
</dbReference>
<keyword evidence="5" id="KW-1185">Reference proteome</keyword>
<dbReference type="InterPro" id="IPR011006">
    <property type="entry name" value="CheY-like_superfamily"/>
</dbReference>
<proteinExistence type="predicted"/>
<comment type="caution">
    <text evidence="4">The sequence shown here is derived from an EMBL/GenBank/DDBJ whole genome shotgun (WGS) entry which is preliminary data.</text>
</comment>
<organism evidence="4 5">
    <name type="scientific">Litorisediminicola beolgyonensis</name>
    <dbReference type="NCBI Taxonomy" id="1173614"/>
    <lineage>
        <taxon>Bacteria</taxon>
        <taxon>Pseudomonadati</taxon>
        <taxon>Pseudomonadota</taxon>
        <taxon>Alphaproteobacteria</taxon>
        <taxon>Rhodobacterales</taxon>
        <taxon>Paracoccaceae</taxon>
        <taxon>Litorisediminicola</taxon>
    </lineage>
</organism>
<dbReference type="EMBL" id="JBHTMU010000020">
    <property type="protein sequence ID" value="MFD1343170.1"/>
    <property type="molecule type" value="Genomic_DNA"/>
</dbReference>
<feature type="domain" description="Response regulatory" evidence="3">
    <location>
        <begin position="2"/>
        <end position="117"/>
    </location>
</feature>
<protein>
    <submittedName>
        <fullName evidence="4">Response regulator</fullName>
    </submittedName>
</protein>
<gene>
    <name evidence="4" type="ORF">ACFQ4E_12130</name>
</gene>
<reference evidence="5" key="1">
    <citation type="journal article" date="2019" name="Int. J. Syst. Evol. Microbiol.">
        <title>The Global Catalogue of Microorganisms (GCM) 10K type strain sequencing project: providing services to taxonomists for standard genome sequencing and annotation.</title>
        <authorList>
            <consortium name="The Broad Institute Genomics Platform"/>
            <consortium name="The Broad Institute Genome Sequencing Center for Infectious Disease"/>
            <person name="Wu L."/>
            <person name="Ma J."/>
        </authorList>
    </citation>
    <scope>NUCLEOTIDE SEQUENCE [LARGE SCALE GENOMIC DNA]</scope>
    <source>
        <strain evidence="5">CCUG 62953</strain>
    </source>
</reference>
<evidence type="ECO:0000256" key="2">
    <source>
        <dbReference type="PROSITE-ProRule" id="PRU00169"/>
    </source>
</evidence>
<dbReference type="Gene3D" id="3.40.50.2300">
    <property type="match status" value="1"/>
</dbReference>
<dbReference type="InterPro" id="IPR050595">
    <property type="entry name" value="Bact_response_regulator"/>
</dbReference>
<feature type="modified residue" description="4-aspartylphosphate" evidence="2">
    <location>
        <position position="51"/>
    </location>
</feature>
<dbReference type="CDD" id="cd00156">
    <property type="entry name" value="REC"/>
    <property type="match status" value="1"/>
</dbReference>
<dbReference type="PANTHER" id="PTHR44591:SF3">
    <property type="entry name" value="RESPONSE REGULATORY DOMAIN-CONTAINING PROTEIN"/>
    <property type="match status" value="1"/>
</dbReference>
<dbReference type="InterPro" id="IPR001789">
    <property type="entry name" value="Sig_transdc_resp-reg_receiver"/>
</dbReference>
<dbReference type="PROSITE" id="PS50110">
    <property type="entry name" value="RESPONSE_REGULATORY"/>
    <property type="match status" value="1"/>
</dbReference>
<dbReference type="SUPFAM" id="SSF52172">
    <property type="entry name" value="CheY-like"/>
    <property type="match status" value="1"/>
</dbReference>
<evidence type="ECO:0000256" key="1">
    <source>
        <dbReference type="ARBA" id="ARBA00022553"/>
    </source>
</evidence>
<dbReference type="Proteomes" id="UP001597135">
    <property type="component" value="Unassembled WGS sequence"/>
</dbReference>
<accession>A0ABW3ZJD5</accession>
<sequence>MQALIVEDNPGLAFLWSETLEDAGFACDSVDDCESAMPLVLRKRYDVVILDLIVKDGNTLSLSDWISMRSPDTAVIMLTGAAVFRNGEHTTEASGVDWFLRKPVPPSDLRAMALYLSERKTDGARVATA</sequence>
<evidence type="ECO:0000313" key="5">
    <source>
        <dbReference type="Proteomes" id="UP001597135"/>
    </source>
</evidence>
<dbReference type="SMART" id="SM00448">
    <property type="entry name" value="REC"/>
    <property type="match status" value="1"/>
</dbReference>
<evidence type="ECO:0000313" key="4">
    <source>
        <dbReference type="EMBL" id="MFD1343170.1"/>
    </source>
</evidence>
<dbReference type="PANTHER" id="PTHR44591">
    <property type="entry name" value="STRESS RESPONSE REGULATOR PROTEIN 1"/>
    <property type="match status" value="1"/>
</dbReference>
<name>A0ABW3ZJD5_9RHOB</name>
<keyword evidence="1 2" id="KW-0597">Phosphoprotein</keyword>